<feature type="region of interest" description="Disordered" evidence="1">
    <location>
        <begin position="92"/>
        <end position="122"/>
    </location>
</feature>
<accession>A0A6M3J466</accession>
<reference evidence="2" key="1">
    <citation type="submission" date="2020-03" db="EMBL/GenBank/DDBJ databases">
        <title>The deep terrestrial virosphere.</title>
        <authorList>
            <person name="Holmfeldt K."/>
            <person name="Nilsson E."/>
            <person name="Simone D."/>
            <person name="Lopez-Fernandez M."/>
            <person name="Wu X."/>
            <person name="de Brujin I."/>
            <person name="Lundin D."/>
            <person name="Andersson A."/>
            <person name="Bertilsson S."/>
            <person name="Dopson M."/>
        </authorList>
    </citation>
    <scope>NUCLEOTIDE SEQUENCE</scope>
    <source>
        <strain evidence="2">MM415B00496</strain>
    </source>
</reference>
<proteinExistence type="predicted"/>
<evidence type="ECO:0000256" key="1">
    <source>
        <dbReference type="SAM" id="MobiDB-lite"/>
    </source>
</evidence>
<gene>
    <name evidence="2" type="ORF">MM415B00496_0022</name>
</gene>
<dbReference type="EMBL" id="MT141520">
    <property type="protein sequence ID" value="QJA64464.1"/>
    <property type="molecule type" value="Genomic_DNA"/>
</dbReference>
<organism evidence="2">
    <name type="scientific">viral metagenome</name>
    <dbReference type="NCBI Taxonomy" id="1070528"/>
    <lineage>
        <taxon>unclassified sequences</taxon>
        <taxon>metagenomes</taxon>
        <taxon>organismal metagenomes</taxon>
    </lineage>
</organism>
<evidence type="ECO:0000313" key="2">
    <source>
        <dbReference type="EMBL" id="QJA64464.1"/>
    </source>
</evidence>
<sequence>MRIENKCLIPCRELKDIYERPLSEGEFNAKQTDLGVQIRETKLSPGKDSNTLGNVRNLEEERDCLQKWQLYCVPKLEEEATMIAKQQESFLRTREQIQSERARPSPESRAEAARRMRDMSPERSKIENMYYQYYKKELPKEKEGSGYQP</sequence>
<name>A0A6M3J466_9ZZZZ</name>
<protein>
    <submittedName>
        <fullName evidence="2">Uncharacterized protein</fullName>
    </submittedName>
</protein>
<dbReference type="AlphaFoldDB" id="A0A6M3J466"/>